<dbReference type="VEuPathDB" id="TriTrypDB:TEOVI_000048600"/>
<proteinExistence type="predicted"/>
<evidence type="ECO:0000313" key="11">
    <source>
        <dbReference type="Proteomes" id="UP000195570"/>
    </source>
</evidence>
<keyword evidence="3" id="KW-0336">GPI-anchor</keyword>
<dbReference type="EMBL" id="CZPT02000876">
    <property type="protein sequence ID" value="SCU68076.1"/>
    <property type="molecule type" value="Genomic_DNA"/>
</dbReference>
<feature type="chain" id="PRO_5009235282" evidence="8">
    <location>
        <begin position="23"/>
        <end position="417"/>
    </location>
</feature>
<evidence type="ECO:0000256" key="4">
    <source>
        <dbReference type="ARBA" id="ARBA00023136"/>
    </source>
</evidence>
<evidence type="ECO:0000256" key="6">
    <source>
        <dbReference type="ARBA" id="ARBA00023288"/>
    </source>
</evidence>
<accession>A0A1G4I8G0</accession>
<keyword evidence="8" id="KW-0732">Signal</keyword>
<reference evidence="10" key="1">
    <citation type="submission" date="2016-09" db="EMBL/GenBank/DDBJ databases">
        <authorList>
            <person name="Hebert L."/>
            <person name="Moumen B."/>
        </authorList>
    </citation>
    <scope>NUCLEOTIDE SEQUENCE [LARGE SCALE GENOMIC DNA]</scope>
    <source>
        <strain evidence="10">OVI</strain>
    </source>
</reference>
<dbReference type="AlphaFoldDB" id="A0A1G4I8G0"/>
<keyword evidence="5" id="KW-0325">Glycoprotein</keyword>
<dbReference type="GO" id="GO:0098552">
    <property type="term" value="C:side of membrane"/>
    <property type="evidence" value="ECO:0007669"/>
    <property type="project" value="UniProtKB-KW"/>
</dbReference>
<protein>
    <submittedName>
        <fullName evidence="10">Trypanosome variant surface glycoprotein (A-type), putative</fullName>
    </submittedName>
</protein>
<evidence type="ECO:0000256" key="7">
    <source>
        <dbReference type="SAM" id="MobiDB-lite"/>
    </source>
</evidence>
<keyword evidence="6" id="KW-0449">Lipoprotein</keyword>
<dbReference type="Gene3D" id="3.90.150.10">
    <property type="entry name" value="Variant Surface Glycoprotein, subunit A domain 1"/>
    <property type="match status" value="1"/>
</dbReference>
<evidence type="ECO:0000256" key="5">
    <source>
        <dbReference type="ARBA" id="ARBA00023180"/>
    </source>
</evidence>
<dbReference type="SUPFAM" id="SSF58087">
    <property type="entry name" value="Variant surface glycoprotein (N-terminal domain)"/>
    <property type="match status" value="1"/>
</dbReference>
<evidence type="ECO:0000256" key="3">
    <source>
        <dbReference type="ARBA" id="ARBA00022622"/>
    </source>
</evidence>
<dbReference type="GO" id="GO:0042783">
    <property type="term" value="P:symbiont-mediated evasion of host immune response"/>
    <property type="evidence" value="ECO:0007669"/>
    <property type="project" value="InterPro"/>
</dbReference>
<dbReference type="InterPro" id="IPR001812">
    <property type="entry name" value="Trypano_VSG_A_N_dom"/>
</dbReference>
<evidence type="ECO:0000256" key="1">
    <source>
        <dbReference type="ARBA" id="ARBA00004609"/>
    </source>
</evidence>
<dbReference type="GeneID" id="92374426"/>
<keyword evidence="11" id="KW-1185">Reference proteome</keyword>
<feature type="region of interest" description="Disordered" evidence="7">
    <location>
        <begin position="174"/>
        <end position="208"/>
    </location>
</feature>
<name>A0A1G4I8G0_TRYEQ</name>
<dbReference type="GO" id="GO:0005886">
    <property type="term" value="C:plasma membrane"/>
    <property type="evidence" value="ECO:0007669"/>
    <property type="project" value="UniProtKB-SubCell"/>
</dbReference>
<organism evidence="10 11">
    <name type="scientific">Trypanosoma equiperdum</name>
    <dbReference type="NCBI Taxonomy" id="5694"/>
    <lineage>
        <taxon>Eukaryota</taxon>
        <taxon>Discoba</taxon>
        <taxon>Euglenozoa</taxon>
        <taxon>Kinetoplastea</taxon>
        <taxon>Metakinetoplastina</taxon>
        <taxon>Trypanosomatida</taxon>
        <taxon>Trypanosomatidae</taxon>
        <taxon>Trypanosoma</taxon>
    </lineage>
</organism>
<evidence type="ECO:0000256" key="2">
    <source>
        <dbReference type="ARBA" id="ARBA00022475"/>
    </source>
</evidence>
<keyword evidence="2" id="KW-1003">Cell membrane</keyword>
<feature type="domain" description="Trypanosome variant surface glycoprotein A-type N-terminal" evidence="9">
    <location>
        <begin position="10"/>
        <end position="280"/>
    </location>
</feature>
<evidence type="ECO:0000259" key="9">
    <source>
        <dbReference type="Pfam" id="PF00913"/>
    </source>
</evidence>
<comment type="subcellular location">
    <subcellularLocation>
        <location evidence="1">Cell membrane</location>
        <topology evidence="1">Lipid-anchor</topology>
        <topology evidence="1">GPI-anchor</topology>
    </subcellularLocation>
</comment>
<dbReference type="RefSeq" id="XP_067079308.1">
    <property type="nucleotide sequence ID" value="XM_067223207.1"/>
</dbReference>
<dbReference type="Pfam" id="PF00913">
    <property type="entry name" value="Trypan_glycop"/>
    <property type="match status" value="1"/>
</dbReference>
<dbReference type="Proteomes" id="UP000195570">
    <property type="component" value="Unassembled WGS sequence"/>
</dbReference>
<evidence type="ECO:0000256" key="8">
    <source>
        <dbReference type="SAM" id="SignalP"/>
    </source>
</evidence>
<gene>
    <name evidence="10" type="ORF">TEOVI_000048600</name>
</gene>
<feature type="signal peptide" evidence="8">
    <location>
        <begin position="1"/>
        <end position="22"/>
    </location>
</feature>
<sequence length="417" mass="44771">MTALRTLFFLVGALCVVYPAVANQEAITAADLKDVCKLATTLKELGTYGQTMANKFPASIDQLRTKALQTTMMLNHEGKPPTDSDLNVLYYLKYKLQAAEAVLLNKLLLAVKKGLKATKSAGRIDETVHLLANANTGSSNEAYCVAHSTSAGNVATKTHMPECYDGNVARSSPAAADVEDEPDLGSARAAISNNPDRTKDPKPPASCLLSSTANMNGFLANGGGTHGEIKLMGGILKIDGSPWSASNWLDAKGGVGDGYPLTELHALLETDTKALKTTLDGITPLTKLGDEDKANLQQIEASRDELGMSGQGKPIIIKATDFDSVSKRLKAFLSSKNNNLDDLQKTFDRKILKKALTPEDNTERCSSKSIGNKDICSKITGKNKCNNKSFCIYNETETDTNESVNIMHQKPQNVVSL</sequence>
<keyword evidence="4" id="KW-0472">Membrane</keyword>
<comment type="caution">
    <text evidence="10">The sequence shown here is derived from an EMBL/GenBank/DDBJ whole genome shotgun (WGS) entry which is preliminary data.</text>
</comment>
<evidence type="ECO:0000313" key="10">
    <source>
        <dbReference type="EMBL" id="SCU68076.1"/>
    </source>
</evidence>